<dbReference type="HOGENOM" id="CLU_2831701_0_0_1"/>
<evidence type="ECO:0000313" key="1">
    <source>
        <dbReference type="EMBL" id="KHN94134.1"/>
    </source>
</evidence>
<keyword evidence="2" id="KW-1185">Reference proteome</keyword>
<proteinExistence type="predicted"/>
<organism evidence="1 2">
    <name type="scientific">Metarhizium album (strain ARSEF 1941)</name>
    <dbReference type="NCBI Taxonomy" id="1081103"/>
    <lineage>
        <taxon>Eukaryota</taxon>
        <taxon>Fungi</taxon>
        <taxon>Dikarya</taxon>
        <taxon>Ascomycota</taxon>
        <taxon>Pezizomycotina</taxon>
        <taxon>Sordariomycetes</taxon>
        <taxon>Hypocreomycetidae</taxon>
        <taxon>Hypocreales</taxon>
        <taxon>Clavicipitaceae</taxon>
        <taxon>Metarhizium</taxon>
    </lineage>
</organism>
<sequence length="66" mass="6980">MQLVSLLELACPFNHRARLVLEVAPLRIFGVCYGATGVAATDFDGFLSATATGDCGSTPVWYTVSV</sequence>
<comment type="caution">
    <text evidence="1">The sequence shown here is derived from an EMBL/GenBank/DDBJ whole genome shotgun (WGS) entry which is preliminary data.</text>
</comment>
<dbReference type="RefSeq" id="XP_040675200.1">
    <property type="nucleotide sequence ID" value="XM_040826772.1"/>
</dbReference>
<dbReference type="EMBL" id="AZHE01000040">
    <property type="protein sequence ID" value="KHN94134.1"/>
    <property type="molecule type" value="Genomic_DNA"/>
</dbReference>
<dbReference type="Proteomes" id="UP000030816">
    <property type="component" value="Unassembled WGS sequence"/>
</dbReference>
<name>A0A0B2WKD7_METAS</name>
<dbReference type="GeneID" id="63742429"/>
<evidence type="ECO:0000313" key="2">
    <source>
        <dbReference type="Proteomes" id="UP000030816"/>
    </source>
</evidence>
<reference evidence="1 2" key="1">
    <citation type="journal article" date="2014" name="Proc. Natl. Acad. Sci. U.S.A.">
        <title>Trajectory and genomic determinants of fungal-pathogen speciation and host adaptation.</title>
        <authorList>
            <person name="Hu X."/>
            <person name="Xiao G."/>
            <person name="Zheng P."/>
            <person name="Shang Y."/>
            <person name="Su Y."/>
            <person name="Zhang X."/>
            <person name="Liu X."/>
            <person name="Zhan S."/>
            <person name="St Leger R.J."/>
            <person name="Wang C."/>
        </authorList>
    </citation>
    <scope>NUCLEOTIDE SEQUENCE [LARGE SCALE GENOMIC DNA]</scope>
    <source>
        <strain evidence="1 2">ARSEF 1941</strain>
    </source>
</reference>
<gene>
    <name evidence="1" type="ORF">MAM_07974</name>
</gene>
<dbReference type="AlphaFoldDB" id="A0A0B2WKD7"/>
<accession>A0A0B2WKD7</accession>
<protein>
    <submittedName>
        <fullName evidence="1">Uncharacterized protein</fullName>
    </submittedName>
</protein>